<evidence type="ECO:0000313" key="3">
    <source>
        <dbReference type="EnsemblMetazoa" id="SCAU004665-PA"/>
    </source>
</evidence>
<feature type="coiled-coil region" evidence="1">
    <location>
        <begin position="135"/>
        <end position="197"/>
    </location>
</feature>
<evidence type="ECO:0000256" key="2">
    <source>
        <dbReference type="SAM" id="SignalP"/>
    </source>
</evidence>
<sequence>MKNMKGSISILMITLCGLANSETIDENGCKVINQVSEDVGYLKKDINTANNFVELLDIYTERQTVVLLELQQTKSNDVVCEQLSSHINDTLLQCNDFEDSILAKLKVIHEEQDHSLNKMAEIKEKIMNFPQAYLQQVMEKMLAEITVKIANLENQLTDLEHFDQRQAALIKDPLKILEDINKKLQQGQDKFKHLEKILLSAHNLANLLKELSG</sequence>
<reference evidence="3" key="1">
    <citation type="submission" date="2020-05" db="UniProtKB">
        <authorList>
            <consortium name="EnsemblMetazoa"/>
        </authorList>
    </citation>
    <scope>IDENTIFICATION</scope>
    <source>
        <strain evidence="3">USDA</strain>
    </source>
</reference>
<accession>A0A1I8P465</accession>
<gene>
    <name evidence="3" type="primary">106095235</name>
</gene>
<feature type="signal peptide" evidence="2">
    <location>
        <begin position="1"/>
        <end position="21"/>
    </location>
</feature>
<keyword evidence="4" id="KW-1185">Reference proteome</keyword>
<dbReference type="Proteomes" id="UP000095300">
    <property type="component" value="Unassembled WGS sequence"/>
</dbReference>
<evidence type="ECO:0000256" key="1">
    <source>
        <dbReference type="SAM" id="Coils"/>
    </source>
</evidence>
<feature type="chain" id="PRO_5009326028" description="Protein TsetseEP domain-containing protein" evidence="2">
    <location>
        <begin position="22"/>
        <end position="213"/>
    </location>
</feature>
<dbReference type="AlphaFoldDB" id="A0A1I8P465"/>
<dbReference type="VEuPathDB" id="VectorBase:SCAU004665"/>
<keyword evidence="1" id="KW-0175">Coiled coil</keyword>
<organism evidence="3 4">
    <name type="scientific">Stomoxys calcitrans</name>
    <name type="common">Stable fly</name>
    <name type="synonym">Conops calcitrans</name>
    <dbReference type="NCBI Taxonomy" id="35570"/>
    <lineage>
        <taxon>Eukaryota</taxon>
        <taxon>Metazoa</taxon>
        <taxon>Ecdysozoa</taxon>
        <taxon>Arthropoda</taxon>
        <taxon>Hexapoda</taxon>
        <taxon>Insecta</taxon>
        <taxon>Pterygota</taxon>
        <taxon>Neoptera</taxon>
        <taxon>Endopterygota</taxon>
        <taxon>Diptera</taxon>
        <taxon>Brachycera</taxon>
        <taxon>Muscomorpha</taxon>
        <taxon>Muscoidea</taxon>
        <taxon>Muscidae</taxon>
        <taxon>Stomoxys</taxon>
    </lineage>
</organism>
<evidence type="ECO:0008006" key="5">
    <source>
        <dbReference type="Google" id="ProtNLM"/>
    </source>
</evidence>
<protein>
    <recommendedName>
        <fullName evidence="5">Protein TsetseEP domain-containing protein</fullName>
    </recommendedName>
</protein>
<evidence type="ECO:0000313" key="4">
    <source>
        <dbReference type="Proteomes" id="UP000095300"/>
    </source>
</evidence>
<dbReference type="KEGG" id="scac:106095235"/>
<name>A0A1I8P465_STOCA</name>
<dbReference type="EnsemblMetazoa" id="SCAU004665-RA">
    <property type="protein sequence ID" value="SCAU004665-PA"/>
    <property type="gene ID" value="SCAU004665"/>
</dbReference>
<keyword evidence="2" id="KW-0732">Signal</keyword>
<proteinExistence type="predicted"/>